<accession>A0AAV0BXL4</accession>
<keyword evidence="1" id="KW-0472">Membrane</keyword>
<dbReference type="EMBL" id="CAMAPF010000006">
    <property type="protein sequence ID" value="CAH9055325.1"/>
    <property type="molecule type" value="Genomic_DNA"/>
</dbReference>
<evidence type="ECO:0000313" key="3">
    <source>
        <dbReference type="EMBL" id="CAH9055325.1"/>
    </source>
</evidence>
<protein>
    <recommendedName>
        <fullName evidence="2">F-box domain-containing protein</fullName>
    </recommendedName>
</protein>
<dbReference type="Proteomes" id="UP001152523">
    <property type="component" value="Unassembled WGS sequence"/>
</dbReference>
<name>A0AAV0BXL4_9ASTE</name>
<organism evidence="3 4">
    <name type="scientific">Cuscuta epithymum</name>
    <dbReference type="NCBI Taxonomy" id="186058"/>
    <lineage>
        <taxon>Eukaryota</taxon>
        <taxon>Viridiplantae</taxon>
        <taxon>Streptophyta</taxon>
        <taxon>Embryophyta</taxon>
        <taxon>Tracheophyta</taxon>
        <taxon>Spermatophyta</taxon>
        <taxon>Magnoliopsida</taxon>
        <taxon>eudicotyledons</taxon>
        <taxon>Gunneridae</taxon>
        <taxon>Pentapetalae</taxon>
        <taxon>asterids</taxon>
        <taxon>lamiids</taxon>
        <taxon>Solanales</taxon>
        <taxon>Convolvulaceae</taxon>
        <taxon>Cuscuteae</taxon>
        <taxon>Cuscuta</taxon>
        <taxon>Cuscuta subgen. Cuscuta</taxon>
    </lineage>
</organism>
<evidence type="ECO:0000259" key="2">
    <source>
        <dbReference type="PROSITE" id="PS50181"/>
    </source>
</evidence>
<reference evidence="3" key="1">
    <citation type="submission" date="2022-07" db="EMBL/GenBank/DDBJ databases">
        <authorList>
            <person name="Macas J."/>
            <person name="Novak P."/>
            <person name="Neumann P."/>
        </authorList>
    </citation>
    <scope>NUCLEOTIDE SEQUENCE</scope>
</reference>
<evidence type="ECO:0000256" key="1">
    <source>
        <dbReference type="SAM" id="Phobius"/>
    </source>
</evidence>
<keyword evidence="1" id="KW-1133">Transmembrane helix</keyword>
<dbReference type="InterPro" id="IPR001810">
    <property type="entry name" value="F-box_dom"/>
</dbReference>
<gene>
    <name evidence="3" type="ORF">CEPIT_LOCUS779</name>
</gene>
<comment type="caution">
    <text evidence="3">The sequence shown here is derived from an EMBL/GenBank/DDBJ whole genome shotgun (WGS) entry which is preliminary data.</text>
</comment>
<dbReference type="NCBIfam" id="TIGR01640">
    <property type="entry name" value="F_box_assoc_1"/>
    <property type="match status" value="1"/>
</dbReference>
<dbReference type="InterPro" id="IPR036047">
    <property type="entry name" value="F-box-like_dom_sf"/>
</dbReference>
<dbReference type="PANTHER" id="PTHR31672:SF13">
    <property type="entry name" value="F-BOX PROTEIN CPR30-LIKE"/>
    <property type="match status" value="1"/>
</dbReference>
<dbReference type="AlphaFoldDB" id="A0AAV0BXL4"/>
<feature type="domain" description="F-box" evidence="2">
    <location>
        <begin position="63"/>
        <end position="108"/>
    </location>
</feature>
<dbReference type="SUPFAM" id="SSF81383">
    <property type="entry name" value="F-box domain"/>
    <property type="match status" value="1"/>
</dbReference>
<proteinExistence type="predicted"/>
<dbReference type="PROSITE" id="PS50181">
    <property type="entry name" value="FBOX"/>
    <property type="match status" value="1"/>
</dbReference>
<sequence>MPICIFISLFQIIFAFKYLGTLFSFLFLILYNQLNIMYFPEFSYILCQIWPNFIAMRSHKYARLSLVDLPENLLSEILIQLPIRSIVMCKCTSKTLHHLITSTNFSRLHFARADTCVLLQNCLPSTVSRTLYLLEASEIDTNYCHCPREKLNQSANTMRLDTKLKLPLANGKLHSGNGNAKIHEACDWKSAVKQNPILYKFKIVNSCNGFICLEDPLLMLPTVVCNPVTNEYLNLPDAKGFVFSSWPSGIGLCPNSNKYKVFRVIIGKKLHVECPITGKWWNTNMEAQIHTLGTKSWKSIGYAPYIHPSYISPTNVSLNGTMYWISKVYDDSTSNDPYNIISFDFSDECFRSLPQPPVTGRGRTCLGVIGNSLCLSSRFGVDSIDIWVLKKNCGVEKSWSKLISISPPVYGLSHFVSCSKCEAFFIFGIVGAEIVYCDSKGVKGKSLKFRGGGFTAVPLVYTPSFVSLKNVVPQADVKSISTGFTLPGEIWSVHLKRRAV</sequence>
<dbReference type="Pfam" id="PF00646">
    <property type="entry name" value="F-box"/>
    <property type="match status" value="1"/>
</dbReference>
<keyword evidence="1" id="KW-0812">Transmembrane</keyword>
<feature type="transmembrane region" description="Helical" evidence="1">
    <location>
        <begin position="12"/>
        <end position="31"/>
    </location>
</feature>
<evidence type="ECO:0000313" key="4">
    <source>
        <dbReference type="Proteomes" id="UP001152523"/>
    </source>
</evidence>
<dbReference type="InterPro" id="IPR017451">
    <property type="entry name" value="F-box-assoc_interact_dom"/>
</dbReference>
<dbReference type="InterPro" id="IPR006527">
    <property type="entry name" value="F-box-assoc_dom_typ1"/>
</dbReference>
<dbReference type="PANTHER" id="PTHR31672">
    <property type="entry name" value="BNACNNG10540D PROTEIN"/>
    <property type="match status" value="1"/>
</dbReference>
<dbReference type="Pfam" id="PF07734">
    <property type="entry name" value="FBA_1"/>
    <property type="match status" value="1"/>
</dbReference>
<dbReference type="InterPro" id="IPR050796">
    <property type="entry name" value="SCF_F-box_component"/>
</dbReference>
<dbReference type="Gene3D" id="1.20.1280.50">
    <property type="match status" value="1"/>
</dbReference>
<keyword evidence="4" id="KW-1185">Reference proteome</keyword>